<feature type="binding site" evidence="6">
    <location>
        <position position="189"/>
    </location>
    <ligand>
        <name>S-adenosyl-L-methionine</name>
        <dbReference type="ChEBI" id="CHEBI:59789"/>
    </ligand>
</feature>
<comment type="subcellular location">
    <subcellularLocation>
        <location evidence="6">Cytoplasm</location>
    </subcellularLocation>
</comment>
<organism evidence="7 8">
    <name type="scientific">Sphingorhabdus wooponensis</name>
    <dbReference type="NCBI Taxonomy" id="940136"/>
    <lineage>
        <taxon>Bacteria</taxon>
        <taxon>Pseudomonadati</taxon>
        <taxon>Pseudomonadota</taxon>
        <taxon>Alphaproteobacteria</taxon>
        <taxon>Sphingomonadales</taxon>
        <taxon>Sphingomonadaceae</taxon>
        <taxon>Sphingorhabdus</taxon>
    </lineage>
</organism>
<dbReference type="Gene3D" id="3.40.50.150">
    <property type="entry name" value="Vaccinia Virus protein VP39"/>
    <property type="match status" value="1"/>
</dbReference>
<dbReference type="EC" id="2.1.1.-" evidence="6"/>
<feature type="binding site" evidence="6">
    <location>
        <position position="142"/>
    </location>
    <ligand>
        <name>S-adenosyl-L-methionine</name>
        <dbReference type="ChEBI" id="CHEBI:59789"/>
    </ligand>
</feature>
<dbReference type="GO" id="GO:0005840">
    <property type="term" value="C:ribosome"/>
    <property type="evidence" value="ECO:0007669"/>
    <property type="project" value="UniProtKB-KW"/>
</dbReference>
<dbReference type="CDD" id="cd02440">
    <property type="entry name" value="AdoMet_MTases"/>
    <property type="match status" value="1"/>
</dbReference>
<keyword evidence="4 6" id="KW-0808">Transferase</keyword>
<keyword evidence="3 6" id="KW-0489">Methyltransferase</keyword>
<keyword evidence="8" id="KW-1185">Reference proteome</keyword>
<keyword evidence="7" id="KW-0687">Ribonucleoprotein</keyword>
<dbReference type="InterPro" id="IPR050078">
    <property type="entry name" value="Ribosomal_L11_MeTrfase_PrmA"/>
</dbReference>
<dbReference type="HAMAP" id="MF_00735">
    <property type="entry name" value="Methyltr_PrmA"/>
    <property type="match status" value="1"/>
</dbReference>
<evidence type="ECO:0000256" key="2">
    <source>
        <dbReference type="ARBA" id="ARBA00022490"/>
    </source>
</evidence>
<dbReference type="GO" id="GO:0008276">
    <property type="term" value="F:protein methyltransferase activity"/>
    <property type="evidence" value="ECO:0007669"/>
    <property type="project" value="UniProtKB-UniRule"/>
</dbReference>
<evidence type="ECO:0000256" key="5">
    <source>
        <dbReference type="ARBA" id="ARBA00022691"/>
    </source>
</evidence>
<dbReference type="InterPro" id="IPR029063">
    <property type="entry name" value="SAM-dependent_MTases_sf"/>
</dbReference>
<dbReference type="PANTHER" id="PTHR43648:SF1">
    <property type="entry name" value="ELECTRON TRANSFER FLAVOPROTEIN BETA SUBUNIT LYSINE METHYLTRANSFERASE"/>
    <property type="match status" value="1"/>
</dbReference>
<keyword evidence="5 6" id="KW-0949">S-adenosyl-L-methionine</keyword>
<dbReference type="SUPFAM" id="SSF53335">
    <property type="entry name" value="S-adenosyl-L-methionine-dependent methyltransferases"/>
    <property type="match status" value="1"/>
</dbReference>
<dbReference type="Proteomes" id="UP000268553">
    <property type="component" value="Unassembled WGS sequence"/>
</dbReference>
<feature type="binding site" evidence="6">
    <location>
        <position position="166"/>
    </location>
    <ligand>
        <name>S-adenosyl-L-methionine</name>
        <dbReference type="ChEBI" id="CHEBI:59789"/>
    </ligand>
</feature>
<dbReference type="OrthoDB" id="9785995at2"/>
<feature type="binding site" evidence="6">
    <location>
        <position position="241"/>
    </location>
    <ligand>
        <name>S-adenosyl-L-methionine</name>
        <dbReference type="ChEBI" id="CHEBI:59789"/>
    </ligand>
</feature>
<dbReference type="PANTHER" id="PTHR43648">
    <property type="entry name" value="ELECTRON TRANSFER FLAVOPROTEIN BETA SUBUNIT LYSINE METHYLTRANSFERASE"/>
    <property type="match status" value="1"/>
</dbReference>
<evidence type="ECO:0000313" key="7">
    <source>
        <dbReference type="EMBL" id="RRQ52310.1"/>
    </source>
</evidence>
<dbReference type="GO" id="GO:0005737">
    <property type="term" value="C:cytoplasm"/>
    <property type="evidence" value="ECO:0007669"/>
    <property type="project" value="UniProtKB-SubCell"/>
</dbReference>
<evidence type="ECO:0000256" key="3">
    <source>
        <dbReference type="ARBA" id="ARBA00022603"/>
    </source>
</evidence>
<gene>
    <name evidence="6" type="primary">prmA</name>
    <name evidence="7" type="ORF">D7D48_05480</name>
</gene>
<comment type="similarity">
    <text evidence="1 6">Belongs to the methyltransferase superfamily. PrmA family.</text>
</comment>
<comment type="function">
    <text evidence="6">Methylates ribosomal protein L11.</text>
</comment>
<keyword evidence="7" id="KW-0689">Ribosomal protein</keyword>
<dbReference type="AlphaFoldDB" id="A0A426RTH3"/>
<reference evidence="7 8" key="1">
    <citation type="submission" date="2018-12" db="EMBL/GenBank/DDBJ databases">
        <authorList>
            <person name="Kim S.-J."/>
            <person name="Jung G.-Y."/>
        </authorList>
    </citation>
    <scope>NUCLEOTIDE SEQUENCE [LARGE SCALE GENOMIC DNA]</scope>
    <source>
        <strain evidence="7 8">03SU3-P</strain>
    </source>
</reference>
<evidence type="ECO:0000256" key="4">
    <source>
        <dbReference type="ARBA" id="ARBA00022679"/>
    </source>
</evidence>
<accession>A0A426RTH3</accession>
<keyword evidence="2 6" id="KW-0963">Cytoplasm</keyword>
<evidence type="ECO:0000256" key="6">
    <source>
        <dbReference type="HAMAP-Rule" id="MF_00735"/>
    </source>
</evidence>
<proteinExistence type="inferred from homology"/>
<evidence type="ECO:0000313" key="8">
    <source>
        <dbReference type="Proteomes" id="UP000268553"/>
    </source>
</evidence>
<protein>
    <recommendedName>
        <fullName evidence="6">Ribosomal protein L11 methyltransferase</fullName>
        <shortName evidence="6">L11 Mtase</shortName>
        <ecNumber evidence="6">2.1.1.-</ecNumber>
    </recommendedName>
</protein>
<name>A0A426RTH3_9SPHN</name>
<dbReference type="Pfam" id="PF06325">
    <property type="entry name" value="PrmA"/>
    <property type="match status" value="1"/>
</dbReference>
<comment type="caution">
    <text evidence="7">The sequence shown here is derived from an EMBL/GenBank/DDBJ whole genome shotgun (WGS) entry which is preliminary data.</text>
</comment>
<dbReference type="InterPro" id="IPR004498">
    <property type="entry name" value="Ribosomal_PrmA_MeTrfase"/>
</dbReference>
<dbReference type="GO" id="GO:0032259">
    <property type="term" value="P:methylation"/>
    <property type="evidence" value="ECO:0007669"/>
    <property type="project" value="UniProtKB-KW"/>
</dbReference>
<dbReference type="EMBL" id="RWJI01000001">
    <property type="protein sequence ID" value="RRQ52310.1"/>
    <property type="molecule type" value="Genomic_DNA"/>
</dbReference>
<evidence type="ECO:0000256" key="1">
    <source>
        <dbReference type="ARBA" id="ARBA00009741"/>
    </source>
</evidence>
<sequence length="330" mass="35854">MAPAMSGDWKVQFPCTRAEAEAIHEDDEWLASLDPMPSIVADEVEAFNDNKWQLNAYFAGKPTKAVIKSIHDRLASAAHVNPIVEELPDADWVVMSQQGLEPVHAGRFYVHTSSNKGSVPKGATPFLIEASRAFGTGGHETTTGCLNMLDNMKRAGKRFDVIADIGTGTGLLAFAAHRLWPKAYLTASDIDPVSVEVTADNAQVNNVPCGVSQGQLALCAAEGTAHPLIIARAPYDLVTANILAGPLIELAPSIANILRDNGSLILAGLLNTQIEAVLRAYKRQGFRLEKRTDFGDWPCLWLVKRRTYGWKRPVRATGRTSQPPGDFGTW</sequence>
<comment type="catalytic activity">
    <reaction evidence="6">
        <text>L-lysyl-[protein] + 3 S-adenosyl-L-methionine = N(6),N(6),N(6)-trimethyl-L-lysyl-[protein] + 3 S-adenosyl-L-homocysteine + 3 H(+)</text>
        <dbReference type="Rhea" id="RHEA:54192"/>
        <dbReference type="Rhea" id="RHEA-COMP:9752"/>
        <dbReference type="Rhea" id="RHEA-COMP:13826"/>
        <dbReference type="ChEBI" id="CHEBI:15378"/>
        <dbReference type="ChEBI" id="CHEBI:29969"/>
        <dbReference type="ChEBI" id="CHEBI:57856"/>
        <dbReference type="ChEBI" id="CHEBI:59789"/>
        <dbReference type="ChEBI" id="CHEBI:61961"/>
    </reaction>
</comment>